<proteinExistence type="predicted"/>
<keyword evidence="2" id="KW-1185">Reference proteome</keyword>
<comment type="caution">
    <text evidence="1">The sequence shown here is derived from an EMBL/GenBank/DDBJ whole genome shotgun (WGS) entry which is preliminary data.</text>
</comment>
<reference evidence="1 2" key="1">
    <citation type="submission" date="2012-11" db="EMBL/GenBank/DDBJ databases">
        <authorList>
            <person name="Huguet-Tapia J.C."/>
            <person name="Durkin A.S."/>
            <person name="Pettis G.S."/>
            <person name="Badger J.H."/>
        </authorList>
    </citation>
    <scope>NUCLEOTIDE SEQUENCE [LARGE SCALE GENOMIC DNA]</scope>
    <source>
        <strain evidence="1 2">91-03</strain>
    </source>
</reference>
<sequence length="12" mass="1331">MAAGRIDVRERG</sequence>
<accession>L1KM49</accession>
<gene>
    <name evidence="1" type="ORF">STRIP9103_04884</name>
</gene>
<feature type="non-terminal residue" evidence="1">
    <location>
        <position position="12"/>
    </location>
</feature>
<evidence type="ECO:0000313" key="1">
    <source>
        <dbReference type="EMBL" id="EKX61634.1"/>
    </source>
</evidence>
<dbReference type="Proteomes" id="UP000010411">
    <property type="component" value="Unassembled WGS sequence"/>
</dbReference>
<name>L1KM49_9ACTN</name>
<protein>
    <submittedName>
        <fullName evidence="1">Uncharacterized protein</fullName>
    </submittedName>
</protein>
<dbReference type="EMBL" id="AEJC01000576">
    <property type="protein sequence ID" value="EKX61634.1"/>
    <property type="molecule type" value="Genomic_DNA"/>
</dbReference>
<organism evidence="1 2">
    <name type="scientific">Streptomyces ipomoeae 91-03</name>
    <dbReference type="NCBI Taxonomy" id="698759"/>
    <lineage>
        <taxon>Bacteria</taxon>
        <taxon>Bacillati</taxon>
        <taxon>Actinomycetota</taxon>
        <taxon>Actinomycetes</taxon>
        <taxon>Kitasatosporales</taxon>
        <taxon>Streptomycetaceae</taxon>
        <taxon>Streptomyces</taxon>
    </lineage>
</organism>
<evidence type="ECO:0000313" key="2">
    <source>
        <dbReference type="Proteomes" id="UP000010411"/>
    </source>
</evidence>